<comment type="pathway">
    <text evidence="1 8">Metabolic intermediate biosynthesis; chorismate biosynthesis; chorismate from D-erythrose 4-phosphate and phosphoenolpyruvate: step 4/7.</text>
</comment>
<dbReference type="InterPro" id="IPR036291">
    <property type="entry name" value="NAD(P)-bd_dom_sf"/>
</dbReference>
<keyword evidence="6 8" id="KW-0057">Aromatic amino acid biosynthesis</keyword>
<feature type="binding site" evidence="8">
    <location>
        <position position="222"/>
    </location>
    <ligand>
        <name>NADP(+)</name>
        <dbReference type="ChEBI" id="CHEBI:58349"/>
    </ligand>
</feature>
<feature type="domain" description="Quinate/shikimate 5-dehydrogenase/glutamyl-tRNA reductase" evidence="9">
    <location>
        <begin position="122"/>
        <end position="196"/>
    </location>
</feature>
<organism evidence="12 13">
    <name type="scientific">Lentibacillus juripiscarius</name>
    <dbReference type="NCBI Taxonomy" id="257446"/>
    <lineage>
        <taxon>Bacteria</taxon>
        <taxon>Bacillati</taxon>
        <taxon>Bacillota</taxon>
        <taxon>Bacilli</taxon>
        <taxon>Bacillales</taxon>
        <taxon>Bacillaceae</taxon>
        <taxon>Lentibacillus</taxon>
    </lineage>
</organism>
<evidence type="ECO:0000256" key="6">
    <source>
        <dbReference type="ARBA" id="ARBA00023141"/>
    </source>
</evidence>
<evidence type="ECO:0000259" key="11">
    <source>
        <dbReference type="Pfam" id="PF18317"/>
    </source>
</evidence>
<dbReference type="Proteomes" id="UP001597502">
    <property type="component" value="Unassembled WGS sequence"/>
</dbReference>
<sequence>MRLKLGLIGYPIQHSLSPWIHNRFLEKAGTDGQYSLFEISPEDSFEKKLEHLKTSEINGLNVTVPYKQQIIPYLDELDWKAEMTGAVNTVVSNNGKWIGYNTDGTGYVRGLKEKYPSVFRDTSNRILILGAGGAARGIYQALAAEGFSRIDIANRTPSSAEAIAQSGNGGVQTAVLGLHEAGESLGHYSLIVQTTAVGMKPNAEEQIISLEHLDADSIVSDIIYQPLTTSLLQEARRRGASIHYGHTMLLYQAQYAFQLWTSEKVPICDMEQQLKNVLEGR</sequence>
<dbReference type="Pfam" id="PF01488">
    <property type="entry name" value="Shikimate_DH"/>
    <property type="match status" value="1"/>
</dbReference>
<dbReference type="InterPro" id="IPR011342">
    <property type="entry name" value="Shikimate_DH"/>
</dbReference>
<evidence type="ECO:0000313" key="13">
    <source>
        <dbReference type="Proteomes" id="UP001597502"/>
    </source>
</evidence>
<evidence type="ECO:0000256" key="5">
    <source>
        <dbReference type="ARBA" id="ARBA00023002"/>
    </source>
</evidence>
<dbReference type="InterPro" id="IPR006151">
    <property type="entry name" value="Shikm_DH/Glu-tRNA_Rdtase"/>
</dbReference>
<feature type="binding site" evidence="8">
    <location>
        <position position="63"/>
    </location>
    <ligand>
        <name>shikimate</name>
        <dbReference type="ChEBI" id="CHEBI:36208"/>
    </ligand>
</feature>
<feature type="binding site" evidence="8">
    <location>
        <position position="103"/>
    </location>
    <ligand>
        <name>shikimate</name>
        <dbReference type="ChEBI" id="CHEBI:36208"/>
    </ligand>
</feature>
<evidence type="ECO:0000256" key="4">
    <source>
        <dbReference type="ARBA" id="ARBA00022857"/>
    </source>
</evidence>
<comment type="similarity">
    <text evidence="8">Belongs to the shikimate dehydrogenase family.</text>
</comment>
<feature type="binding site" evidence="8">
    <location>
        <begin position="15"/>
        <end position="17"/>
    </location>
    <ligand>
        <name>shikimate</name>
        <dbReference type="ChEBI" id="CHEBI:36208"/>
    </ligand>
</feature>
<dbReference type="InterPro" id="IPR046346">
    <property type="entry name" value="Aminoacid_DH-like_N_sf"/>
</dbReference>
<dbReference type="EC" id="1.1.1.25" evidence="2 8"/>
<keyword evidence="13" id="KW-1185">Reference proteome</keyword>
<keyword evidence="5 8" id="KW-0560">Oxidoreductase</keyword>
<comment type="subunit">
    <text evidence="8">Homodimer.</text>
</comment>
<dbReference type="GO" id="GO:0004764">
    <property type="term" value="F:shikimate 3-dehydrogenase (NADP+) activity"/>
    <property type="evidence" value="ECO:0007669"/>
    <property type="project" value="UniProtKB-EC"/>
</dbReference>
<feature type="domain" description="Shikimate dehydrogenase substrate binding N-terminal" evidence="10">
    <location>
        <begin position="7"/>
        <end position="90"/>
    </location>
</feature>
<dbReference type="Gene3D" id="3.40.50.10860">
    <property type="entry name" value="Leucine Dehydrogenase, chain A, domain 1"/>
    <property type="match status" value="1"/>
</dbReference>
<feature type="domain" description="SDH C-terminal" evidence="11">
    <location>
        <begin position="245"/>
        <end position="275"/>
    </location>
</feature>
<evidence type="ECO:0000259" key="10">
    <source>
        <dbReference type="Pfam" id="PF08501"/>
    </source>
</evidence>
<gene>
    <name evidence="8 12" type="primary">aroE</name>
    <name evidence="12" type="ORF">ACFSUO_00595</name>
</gene>
<comment type="caution">
    <text evidence="12">The sequence shown here is derived from an EMBL/GenBank/DDBJ whole genome shotgun (WGS) entry which is preliminary data.</text>
</comment>
<proteinExistence type="inferred from homology"/>
<protein>
    <recommendedName>
        <fullName evidence="2 8">Shikimate dehydrogenase (NADP(+))</fullName>
        <shortName evidence="8">SDH</shortName>
        <ecNumber evidence="2 8">1.1.1.25</ecNumber>
    </recommendedName>
</protein>
<dbReference type="RefSeq" id="WP_382390007.1">
    <property type="nucleotide sequence ID" value="NZ_JBHUNA010000001.1"/>
</dbReference>
<feature type="binding site" evidence="8">
    <location>
        <position position="252"/>
    </location>
    <ligand>
        <name>shikimate</name>
        <dbReference type="ChEBI" id="CHEBI:36208"/>
    </ligand>
</feature>
<comment type="function">
    <text evidence="8">Involved in the biosynthesis of the chorismate, which leads to the biosynthesis of aromatic amino acids. Catalyzes the reversible NADPH linked reduction of 3-dehydroshikimate (DHSA) to yield shikimate (SA).</text>
</comment>
<name>A0ABW5V231_9BACI</name>
<evidence type="ECO:0000256" key="3">
    <source>
        <dbReference type="ARBA" id="ARBA00022605"/>
    </source>
</evidence>
<keyword evidence="4 8" id="KW-0521">NADP</keyword>
<dbReference type="HAMAP" id="MF_00222">
    <property type="entry name" value="Shikimate_DH_AroE"/>
    <property type="match status" value="1"/>
</dbReference>
<dbReference type="InterPro" id="IPR013708">
    <property type="entry name" value="Shikimate_DH-bd_N"/>
</dbReference>
<feature type="binding site" evidence="8">
    <location>
        <position position="224"/>
    </location>
    <ligand>
        <name>shikimate</name>
        <dbReference type="ChEBI" id="CHEBI:36208"/>
    </ligand>
</feature>
<evidence type="ECO:0000256" key="7">
    <source>
        <dbReference type="ARBA" id="ARBA00049442"/>
    </source>
</evidence>
<feature type="binding site" evidence="8">
    <location>
        <position position="88"/>
    </location>
    <ligand>
        <name>shikimate</name>
        <dbReference type="ChEBI" id="CHEBI:36208"/>
    </ligand>
</feature>
<comment type="caution">
    <text evidence="8">Lacks conserved residue(s) required for the propagation of feature annotation.</text>
</comment>
<dbReference type="CDD" id="cd01065">
    <property type="entry name" value="NAD_bind_Shikimate_DH"/>
    <property type="match status" value="1"/>
</dbReference>
<dbReference type="NCBIfam" id="TIGR00507">
    <property type="entry name" value="aroE"/>
    <property type="match status" value="1"/>
</dbReference>
<dbReference type="InterPro" id="IPR041121">
    <property type="entry name" value="SDH_C"/>
</dbReference>
<accession>A0ABW5V231</accession>
<dbReference type="PANTHER" id="PTHR21089:SF1">
    <property type="entry name" value="BIFUNCTIONAL 3-DEHYDROQUINATE DEHYDRATASE_SHIKIMATE DEHYDROGENASE, CHLOROPLASTIC"/>
    <property type="match status" value="1"/>
</dbReference>
<keyword evidence="3 8" id="KW-0028">Amino-acid biosynthesis</keyword>
<evidence type="ECO:0000256" key="8">
    <source>
        <dbReference type="HAMAP-Rule" id="MF_00222"/>
    </source>
</evidence>
<dbReference type="Pfam" id="PF18317">
    <property type="entry name" value="SDH_C"/>
    <property type="match status" value="1"/>
</dbReference>
<feature type="binding site" evidence="8">
    <location>
        <position position="245"/>
    </location>
    <ligand>
        <name>NADP(+)</name>
        <dbReference type="ChEBI" id="CHEBI:58349"/>
    </ligand>
</feature>
<feature type="active site" description="Proton acceptor" evidence="8">
    <location>
        <position position="67"/>
    </location>
</feature>
<evidence type="ECO:0000313" key="12">
    <source>
        <dbReference type="EMBL" id="MFD2759486.1"/>
    </source>
</evidence>
<evidence type="ECO:0000256" key="1">
    <source>
        <dbReference type="ARBA" id="ARBA00004871"/>
    </source>
</evidence>
<evidence type="ECO:0000259" key="9">
    <source>
        <dbReference type="Pfam" id="PF01488"/>
    </source>
</evidence>
<reference evidence="13" key="1">
    <citation type="journal article" date="2019" name="Int. J. Syst. Evol. Microbiol.">
        <title>The Global Catalogue of Microorganisms (GCM) 10K type strain sequencing project: providing services to taxonomists for standard genome sequencing and annotation.</title>
        <authorList>
            <consortium name="The Broad Institute Genomics Platform"/>
            <consortium name="The Broad Institute Genome Sequencing Center for Infectious Disease"/>
            <person name="Wu L."/>
            <person name="Ma J."/>
        </authorList>
    </citation>
    <scope>NUCLEOTIDE SEQUENCE [LARGE SCALE GENOMIC DNA]</scope>
    <source>
        <strain evidence="13">TISTR 1535</strain>
    </source>
</reference>
<dbReference type="EMBL" id="JBHUNA010000001">
    <property type="protein sequence ID" value="MFD2759486.1"/>
    <property type="molecule type" value="Genomic_DNA"/>
</dbReference>
<dbReference type="SUPFAM" id="SSF53223">
    <property type="entry name" value="Aminoacid dehydrogenase-like, N-terminal domain"/>
    <property type="match status" value="1"/>
</dbReference>
<dbReference type="InterPro" id="IPR022893">
    <property type="entry name" value="Shikimate_DH_fam"/>
</dbReference>
<evidence type="ECO:0000256" key="2">
    <source>
        <dbReference type="ARBA" id="ARBA00012962"/>
    </source>
</evidence>
<dbReference type="SUPFAM" id="SSF51735">
    <property type="entry name" value="NAD(P)-binding Rossmann-fold domains"/>
    <property type="match status" value="1"/>
</dbReference>
<dbReference type="Pfam" id="PF08501">
    <property type="entry name" value="Shikimate_dh_N"/>
    <property type="match status" value="1"/>
</dbReference>
<dbReference type="PANTHER" id="PTHR21089">
    <property type="entry name" value="SHIKIMATE DEHYDROGENASE"/>
    <property type="match status" value="1"/>
</dbReference>
<dbReference type="Gene3D" id="3.40.50.720">
    <property type="entry name" value="NAD(P)-binding Rossmann-like Domain"/>
    <property type="match status" value="1"/>
</dbReference>
<feature type="binding site" evidence="8">
    <location>
        <begin position="130"/>
        <end position="134"/>
    </location>
    <ligand>
        <name>NADP(+)</name>
        <dbReference type="ChEBI" id="CHEBI:58349"/>
    </ligand>
</feature>
<comment type="catalytic activity">
    <reaction evidence="7 8">
        <text>shikimate + NADP(+) = 3-dehydroshikimate + NADPH + H(+)</text>
        <dbReference type="Rhea" id="RHEA:17737"/>
        <dbReference type="ChEBI" id="CHEBI:15378"/>
        <dbReference type="ChEBI" id="CHEBI:16630"/>
        <dbReference type="ChEBI" id="CHEBI:36208"/>
        <dbReference type="ChEBI" id="CHEBI:57783"/>
        <dbReference type="ChEBI" id="CHEBI:58349"/>
        <dbReference type="EC" id="1.1.1.25"/>
    </reaction>
</comment>